<dbReference type="InterPro" id="IPR014748">
    <property type="entry name" value="Enoyl-CoA_hydra_C"/>
</dbReference>
<keyword evidence="5" id="KW-1185">Reference proteome</keyword>
<protein>
    <submittedName>
        <fullName evidence="4">3-hydroxybutyryl-CoA dehydratase</fullName>
    </submittedName>
</protein>
<dbReference type="PANTHER" id="PTHR11941:SF54">
    <property type="entry name" value="ENOYL-COA HYDRATASE, MITOCHONDRIAL"/>
    <property type="match status" value="1"/>
</dbReference>
<evidence type="ECO:0000256" key="2">
    <source>
        <dbReference type="ARBA" id="ARBA00023239"/>
    </source>
</evidence>
<organism evidence="4 5">
    <name type="scientific">Pseudohalioglobus lutimaris</name>
    <dbReference type="NCBI Taxonomy" id="1737061"/>
    <lineage>
        <taxon>Bacteria</taxon>
        <taxon>Pseudomonadati</taxon>
        <taxon>Pseudomonadota</taxon>
        <taxon>Gammaproteobacteria</taxon>
        <taxon>Cellvibrionales</taxon>
        <taxon>Halieaceae</taxon>
        <taxon>Pseudohalioglobus</taxon>
    </lineage>
</organism>
<proteinExistence type="inferred from homology"/>
<sequence>MSETILYEQAGHVGLLTLNNPARHNSLGQGELEAIQAHLGKVREDANVRVLVVTGAGEKTFCAGASLGELGAGKISGDCFQATTDQLAELPIPTIASLNGNVFGGGVELALSCDFRVGVEGSRMRVPAAAIGLCYPLRGINRFVERLGVNLAKRILVASETFDAEAMLEIGFLDHLVLPAQREKTTHDLAQHIAGLAPLAVRSMKTLLQQAAAGGIDMEAAGKLSELCLASEDLQEGFSAQREKRRPLFKGV</sequence>
<dbReference type="OrthoDB" id="9807606at2"/>
<evidence type="ECO:0000313" key="5">
    <source>
        <dbReference type="Proteomes" id="UP000235005"/>
    </source>
</evidence>
<dbReference type="EMBL" id="PKUS01000002">
    <property type="protein sequence ID" value="PLW70457.1"/>
    <property type="molecule type" value="Genomic_DNA"/>
</dbReference>
<comment type="caution">
    <text evidence="4">The sequence shown here is derived from an EMBL/GenBank/DDBJ whole genome shotgun (WGS) entry which is preliminary data.</text>
</comment>
<dbReference type="AlphaFoldDB" id="A0A2N5X7K4"/>
<dbReference type="SUPFAM" id="SSF52096">
    <property type="entry name" value="ClpP/crotonase"/>
    <property type="match status" value="1"/>
</dbReference>
<name>A0A2N5X7K4_9GAMM</name>
<dbReference type="Pfam" id="PF00378">
    <property type="entry name" value="ECH_1"/>
    <property type="match status" value="1"/>
</dbReference>
<dbReference type="Proteomes" id="UP000235005">
    <property type="component" value="Unassembled WGS sequence"/>
</dbReference>
<dbReference type="InterPro" id="IPR018376">
    <property type="entry name" value="Enoyl-CoA_hyd/isom_CS"/>
</dbReference>
<dbReference type="PROSITE" id="PS00166">
    <property type="entry name" value="ENOYL_COA_HYDRATASE"/>
    <property type="match status" value="1"/>
</dbReference>
<evidence type="ECO:0000256" key="1">
    <source>
        <dbReference type="ARBA" id="ARBA00005254"/>
    </source>
</evidence>
<dbReference type="CDD" id="cd06558">
    <property type="entry name" value="crotonase-like"/>
    <property type="match status" value="1"/>
</dbReference>
<dbReference type="InterPro" id="IPR029045">
    <property type="entry name" value="ClpP/crotonase-like_dom_sf"/>
</dbReference>
<dbReference type="InterPro" id="IPR001753">
    <property type="entry name" value="Enoyl-CoA_hydra/iso"/>
</dbReference>
<reference evidence="4 5" key="1">
    <citation type="submission" date="2018-01" db="EMBL/GenBank/DDBJ databases">
        <title>The draft genome sequence of Halioglobus lutimaris HF004.</title>
        <authorList>
            <person name="Du Z.-J."/>
            <person name="Shi M.-J."/>
        </authorList>
    </citation>
    <scope>NUCLEOTIDE SEQUENCE [LARGE SCALE GENOMIC DNA]</scope>
    <source>
        <strain evidence="4 5">HF004</strain>
    </source>
</reference>
<dbReference type="Gene3D" id="1.10.12.10">
    <property type="entry name" value="Lyase 2-enoyl-coa Hydratase, Chain A, domain 2"/>
    <property type="match status" value="1"/>
</dbReference>
<dbReference type="GO" id="GO:0006635">
    <property type="term" value="P:fatty acid beta-oxidation"/>
    <property type="evidence" value="ECO:0007669"/>
    <property type="project" value="TreeGrafter"/>
</dbReference>
<dbReference type="GO" id="GO:0016829">
    <property type="term" value="F:lyase activity"/>
    <property type="evidence" value="ECO:0007669"/>
    <property type="project" value="UniProtKB-KW"/>
</dbReference>
<dbReference type="PANTHER" id="PTHR11941">
    <property type="entry name" value="ENOYL-COA HYDRATASE-RELATED"/>
    <property type="match status" value="1"/>
</dbReference>
<evidence type="ECO:0000313" key="4">
    <source>
        <dbReference type="EMBL" id="PLW70457.1"/>
    </source>
</evidence>
<accession>A0A2N5X7K4</accession>
<keyword evidence="2" id="KW-0456">Lyase</keyword>
<gene>
    <name evidence="4" type="ORF">C0039_04465</name>
</gene>
<dbReference type="Gene3D" id="3.90.226.10">
    <property type="entry name" value="2-enoyl-CoA Hydratase, Chain A, domain 1"/>
    <property type="match status" value="1"/>
</dbReference>
<dbReference type="RefSeq" id="WP_076000331.1">
    <property type="nucleotide sequence ID" value="NZ_PKUS01000002.1"/>
</dbReference>
<evidence type="ECO:0000256" key="3">
    <source>
        <dbReference type="RuleBase" id="RU003707"/>
    </source>
</evidence>
<comment type="similarity">
    <text evidence="1 3">Belongs to the enoyl-CoA hydratase/isomerase family.</text>
</comment>